<gene>
    <name evidence="1" type="primary">a398aR</name>
</gene>
<sequence length="59" mass="6906">MEEYAINRNNVSIMACFPHPMGFSLHHAVVLFRKLLRSGCSIFLENFFSRSFIVSIYYT</sequence>
<dbReference type="RefSeq" id="YP_004678949.1">
    <property type="nucleotide sequence ID" value="NC_000852.5"/>
</dbReference>
<reference evidence="1 2" key="8">
    <citation type="journal article" date="2010" name="J. Virol.">
        <title>Microarray analysis of Paramecium bursaria chlorella virus 1 transcription.</title>
        <authorList>
            <person name="Yanai-Balser G.M."/>
            <person name="Duncan G.A."/>
            <person name="Eudy J.D."/>
            <person name="Wang D."/>
            <person name="Li X."/>
            <person name="Agarkova I.V."/>
            <person name="Dunigan D.D."/>
            <person name="Van Etten J.L."/>
        </authorList>
    </citation>
    <scope>NUCLEOTIDE SEQUENCE [LARGE SCALE GENOMIC DNA]</scope>
</reference>
<evidence type="ECO:0000313" key="2">
    <source>
        <dbReference type="Proteomes" id="UP000000862"/>
    </source>
</evidence>
<dbReference type="GeneID" id="10971113"/>
<reference evidence="1 2" key="2">
    <citation type="journal article" date="1995" name="Virology">
        <title>Analysis of 43 kb of the Chlorella virus PBCV-1 330-kb genome: map positions 45 to 88.</title>
        <authorList>
            <person name="Li Y."/>
            <person name="Lu Z."/>
            <person name="Burbank D.E."/>
            <person name="Kutish G.F."/>
            <person name="Rock D.L."/>
            <person name="Van Etten J.L."/>
        </authorList>
    </citation>
    <scope>NUCLEOTIDE SEQUENCE [LARGE SCALE GENOMIC DNA]</scope>
</reference>
<name>F8TU33_PBCV1</name>
<dbReference type="Proteomes" id="UP000000862">
    <property type="component" value="Segment"/>
</dbReference>
<dbReference type="KEGG" id="vg:10971113"/>
<organismHost>
    <name type="scientific">Chlorella</name>
    <dbReference type="NCBI Taxonomy" id="3071"/>
</organismHost>
<protein>
    <submittedName>
        <fullName evidence="1">Uncharacterized protein</fullName>
    </submittedName>
</protein>
<reference evidence="1 2" key="3">
    <citation type="journal article" date="1996" name="Virology">
        <title>Analysis of 94 kb of the chlorella virus PBCV-1 330-kb genome: map positions 88 to 182.</title>
        <authorList>
            <person name="Lu Z."/>
            <person name="Li Y."/>
            <person name="Que Q."/>
            <person name="Kutish G.F."/>
            <person name="Rock D.L."/>
            <person name="Van Etten J.L."/>
        </authorList>
    </citation>
    <scope>NUCLEOTIDE SEQUENCE [LARGE SCALE GENOMIC DNA]</scope>
</reference>
<accession>F8TU33</accession>
<keyword evidence="2" id="KW-1185">Reference proteome</keyword>
<reference evidence="1 2" key="4">
    <citation type="journal article" date="1996" name="Virology">
        <title>Analysis of 76 kb of the chlorella virus PBCV-1 330-kb genome: map positions 182 to 258.</title>
        <authorList>
            <person name="Kutish G.F."/>
            <person name="Li Y."/>
            <person name="Lu Z."/>
            <person name="Furuta M."/>
            <person name="Rock D.L."/>
            <person name="Van Etten J.L."/>
        </authorList>
    </citation>
    <scope>NUCLEOTIDE SEQUENCE [LARGE SCALE GENOMIC DNA]</scope>
</reference>
<proteinExistence type="predicted"/>
<organism evidence="1 2">
    <name type="scientific">Paramecium bursaria Chlorella virus 1</name>
    <name type="common">PBCV-1</name>
    <dbReference type="NCBI Taxonomy" id="10506"/>
    <lineage>
        <taxon>Viruses</taxon>
        <taxon>Varidnaviria</taxon>
        <taxon>Bamfordvirae</taxon>
        <taxon>Nucleocytoviricota</taxon>
        <taxon>Megaviricetes</taxon>
        <taxon>Algavirales</taxon>
        <taxon>Phycodnaviridae</taxon>
        <taxon>Chlorovirus</taxon>
        <taxon>Chlorovirus vanettense</taxon>
    </lineage>
</organism>
<evidence type="ECO:0000313" key="1">
    <source>
        <dbReference type="EMBL" id="AEI70094.1"/>
    </source>
</evidence>
<reference evidence="1 2" key="5">
    <citation type="journal article" date="1997" name="Virology">
        <title>Analysis of 74 kb of DNA located at the right end of the 330-kb chlorella virus PBCV-1 genome.</title>
        <authorList>
            <person name="Li Y."/>
            <person name="Lu Z."/>
            <person name="Sun L."/>
            <person name="Ropp S."/>
            <person name="Kutish G.F."/>
            <person name="Rock D.L."/>
            <person name="Van Etten J.L."/>
        </authorList>
    </citation>
    <scope>NUCLEOTIDE SEQUENCE [LARGE SCALE GENOMIC DNA]</scope>
</reference>
<reference evidence="1 2" key="1">
    <citation type="journal article" date="1995" name="Virology">
        <title>Analysis of 45 kb of DNA located at the left end of the chlorella virus PBCV-1 genome.</title>
        <authorList>
            <person name="Lu Z."/>
            <person name="Li Y."/>
            <person name="Zhang Y."/>
            <person name="Kutish G.F."/>
            <person name="Rock D.L."/>
            <person name="Van Etten J.L."/>
        </authorList>
    </citation>
    <scope>NUCLEOTIDE SEQUENCE [LARGE SCALE GENOMIC DNA]</scope>
</reference>
<dbReference type="EMBL" id="JF411744">
    <property type="protein sequence ID" value="AEI70094.1"/>
    <property type="molecule type" value="Genomic_DNA"/>
</dbReference>
<reference evidence="1 2" key="6">
    <citation type="journal article" date="1999" name="Virology">
        <title>Chlorella virus PBCV-1 encodes a functional homospermidine synthase.</title>
        <authorList>
            <person name="Kaiser A."/>
            <person name="Vollmert M."/>
            <person name="Tholl D."/>
            <person name="Graves M.V."/>
            <person name="Gurnon J.R."/>
            <person name="Xing W."/>
            <person name="Lisec A.D."/>
            <person name="Nickerson K.W."/>
            <person name="Van Etten J.L."/>
        </authorList>
    </citation>
    <scope>NUCLEOTIDE SEQUENCE [LARGE SCALE GENOMIC DNA]</scope>
</reference>
<reference evidence="1 2" key="7">
    <citation type="journal article" date="2000" name="Virology">
        <title>Characterization of a beta-1,3-glucanase encoded by chlorella virus PBCV-1.</title>
        <authorList>
            <person name="Sun L."/>
            <person name="Gurnon J.R."/>
            <person name="Adams B.J."/>
            <person name="Graves M.V."/>
            <person name="Van Etten J.L."/>
        </authorList>
    </citation>
    <scope>NUCLEOTIDE SEQUENCE [LARGE SCALE GENOMIC DNA]</scope>
</reference>